<gene>
    <name evidence="5" type="ORF">GA0070216_102183</name>
</gene>
<keyword evidence="3" id="KW-0732">Signal</keyword>
<evidence type="ECO:0000256" key="1">
    <source>
        <dbReference type="SAM" id="MobiDB-lite"/>
    </source>
</evidence>
<evidence type="ECO:0000259" key="4">
    <source>
        <dbReference type="PROSITE" id="PS51233"/>
    </source>
</evidence>
<dbReference type="EMBL" id="FMCU01000002">
    <property type="protein sequence ID" value="SCE79936.1"/>
    <property type="molecule type" value="Genomic_DNA"/>
</dbReference>
<dbReference type="STRING" id="121616.GA0070216_102183"/>
<feature type="region of interest" description="Disordered" evidence="1">
    <location>
        <begin position="400"/>
        <end position="431"/>
    </location>
</feature>
<dbReference type="RefSeq" id="WP_091239469.1">
    <property type="nucleotide sequence ID" value="NZ_FMCU01000002.1"/>
</dbReference>
<sequence>MKVIVRLAGGFAVLVAALAAGPVAASAAPAGGGLGLDLRTTAPGYAPGAAIRLTLAVTNATGAACGLATVADGTVQVTSVRRDGQELVPALGRSFYGDGIGAAATAGAAIVEPGASVTVSLVSARVHDGADAGAVVLRSVAATPDGGGLDTLWPVGAVGRYEVTASYAALPVTGLDAPCAGATALRTTRFTVGDDPAGPVWWRWLLGGAVLLLVVVGALTVLLLLLRRGRRRPAAAVALLLVGVGAVVGGTGKPARADYQVDPSSGVPVSGVDFQAAVDGCLQGFAAAGGDPAGILPRLKDAKTPRVRIIPTPGGSGSFETPGSKDGKGSSTVTWNPTSVEPYGDGIARDPCAALYHELNHSDDISRDAVPPGDCGGTGIRTAEVKATLAENRYRAAKGLPPRTEYDGKTLPKSLDECKKPAKKTPPPKGPVKLCEDGADCGGTNGDPHLVTFDRHYYDFQAVGEFVLVGSTSGDPLAVQVRQTPMGDSRTVSVNSAVAFRLGDHRVALTLVDGGTEVRVDGAARVPSPGETDLPGGGTLTRRDSDTGAADGYDLRWPDGSAAAVDQIGPYGYRVLTRLAPGRAGKVRGLLGDFDGDPTDDVGAPSGAALTPPVPFEKLYPSYADSWRVTRDSSLFSYADGQDTGSFTDRGFPERAVTVDDLDPVQRARAEQVCRWAGVTDPWQLAECVFDVGVTGRPEFAVSGVGTERIAPPAAAPIAATPIATGALTPGGDPLTFSGRAGEAVFVDISAPGLADRCSPYRLLDPTGTEVASGCNINGRGHIDRTDLTRAGRYTVVVDDDAGGTGRAAVRVYAARDTTGTLRPDGPAVSVAVTAPGGQARYRFTGVAGQRVFVEVPESTLPDQCSPLELRDPDGKRLSSGCVVNGTGDIDGTVLPTDGTYTVLVDPVDRTIGTVALRLFATEDRIDDISVGGPPVVATVGRPGAVLGYRFTGTAGTSVTVTATDATLPDQCSPLELRDADGTPVSTGCVVNGVGGIDATVLPATGVYTVVVDPSGAATGTVTLTLRQ</sequence>
<dbReference type="AlphaFoldDB" id="A0A1C4V7S8"/>
<dbReference type="Proteomes" id="UP000198797">
    <property type="component" value="Unassembled WGS sequence"/>
</dbReference>
<evidence type="ECO:0000313" key="6">
    <source>
        <dbReference type="Proteomes" id="UP000198797"/>
    </source>
</evidence>
<reference evidence="6" key="1">
    <citation type="submission" date="2016-06" db="EMBL/GenBank/DDBJ databases">
        <authorList>
            <person name="Varghese N."/>
            <person name="Submissions Spin"/>
        </authorList>
    </citation>
    <scope>NUCLEOTIDE SEQUENCE [LARGE SCALE GENOMIC DNA]</scope>
    <source>
        <strain evidence="6">DSM 44100</strain>
    </source>
</reference>
<feature type="domain" description="VWFD" evidence="4">
    <location>
        <begin position="440"/>
        <end position="635"/>
    </location>
</feature>
<keyword evidence="2" id="KW-1133">Transmembrane helix</keyword>
<dbReference type="Gene3D" id="2.60.120.380">
    <property type="match status" value="1"/>
</dbReference>
<proteinExistence type="predicted"/>
<feature type="region of interest" description="Disordered" evidence="1">
    <location>
        <begin position="310"/>
        <end position="342"/>
    </location>
</feature>
<protein>
    <submittedName>
        <fullName evidence="5">von Willebrand factor type D domain-containing protein</fullName>
    </submittedName>
</protein>
<feature type="transmembrane region" description="Helical" evidence="2">
    <location>
        <begin position="201"/>
        <end position="226"/>
    </location>
</feature>
<dbReference type="Pfam" id="PF00094">
    <property type="entry name" value="VWD"/>
    <property type="match status" value="1"/>
</dbReference>
<feature type="compositionally biased region" description="Basic and acidic residues" evidence="1">
    <location>
        <begin position="404"/>
        <end position="420"/>
    </location>
</feature>
<feature type="compositionally biased region" description="Polar residues" evidence="1">
    <location>
        <begin position="329"/>
        <end position="339"/>
    </location>
</feature>
<dbReference type="InterPro" id="IPR001846">
    <property type="entry name" value="VWF_type-D"/>
</dbReference>
<evidence type="ECO:0000256" key="2">
    <source>
        <dbReference type="SAM" id="Phobius"/>
    </source>
</evidence>
<feature type="region of interest" description="Disordered" evidence="1">
    <location>
        <begin position="522"/>
        <end position="554"/>
    </location>
</feature>
<evidence type="ECO:0000256" key="3">
    <source>
        <dbReference type="SAM" id="SignalP"/>
    </source>
</evidence>
<name>A0A1C4V7S8_9ACTN</name>
<accession>A0A1C4V7S8</accession>
<keyword evidence="2" id="KW-0472">Membrane</keyword>
<dbReference type="SMART" id="SM00216">
    <property type="entry name" value="VWD"/>
    <property type="match status" value="1"/>
</dbReference>
<feature type="transmembrane region" description="Helical" evidence="2">
    <location>
        <begin position="233"/>
        <end position="252"/>
    </location>
</feature>
<dbReference type="InterPro" id="IPR051495">
    <property type="entry name" value="Epithelial_Barrier/Signaling"/>
</dbReference>
<keyword evidence="2" id="KW-0812">Transmembrane</keyword>
<keyword evidence="6" id="KW-1185">Reference proteome</keyword>
<evidence type="ECO:0000313" key="5">
    <source>
        <dbReference type="EMBL" id="SCE79936.1"/>
    </source>
</evidence>
<feature type="signal peptide" evidence="3">
    <location>
        <begin position="1"/>
        <end position="27"/>
    </location>
</feature>
<dbReference type="OrthoDB" id="574668at2"/>
<dbReference type="PANTHER" id="PTHR13802">
    <property type="entry name" value="MUCIN 4-RELATED"/>
    <property type="match status" value="1"/>
</dbReference>
<dbReference type="PROSITE" id="PS51233">
    <property type="entry name" value="VWFD"/>
    <property type="match status" value="1"/>
</dbReference>
<dbReference type="PANTHER" id="PTHR13802:SF52">
    <property type="entry name" value="MUCIN-4"/>
    <property type="match status" value="1"/>
</dbReference>
<feature type="chain" id="PRO_5008705574" evidence="3">
    <location>
        <begin position="28"/>
        <end position="1028"/>
    </location>
</feature>
<organism evidence="5 6">
    <name type="scientific">Micromonospora matsumotoense</name>
    <dbReference type="NCBI Taxonomy" id="121616"/>
    <lineage>
        <taxon>Bacteria</taxon>
        <taxon>Bacillati</taxon>
        <taxon>Actinomycetota</taxon>
        <taxon>Actinomycetes</taxon>
        <taxon>Micromonosporales</taxon>
        <taxon>Micromonosporaceae</taxon>
        <taxon>Micromonospora</taxon>
    </lineage>
</organism>